<evidence type="ECO:0000313" key="1">
    <source>
        <dbReference type="EMBL" id="EHQ07913.1"/>
    </source>
</evidence>
<dbReference type="AlphaFoldDB" id="H2CGJ6"/>
<proteinExistence type="predicted"/>
<keyword evidence="2" id="KW-1185">Reference proteome</keyword>
<protein>
    <submittedName>
        <fullName evidence="1">Uncharacterized protein</fullName>
    </submittedName>
</protein>
<organism evidence="1 2">
    <name type="scientific">Leptonema illini DSM 21528</name>
    <dbReference type="NCBI Taxonomy" id="929563"/>
    <lineage>
        <taxon>Bacteria</taxon>
        <taxon>Pseudomonadati</taxon>
        <taxon>Spirochaetota</taxon>
        <taxon>Spirochaetia</taxon>
        <taxon>Leptospirales</taxon>
        <taxon>Leptospiraceae</taxon>
        <taxon>Leptonema</taxon>
    </lineage>
</organism>
<reference evidence="1 2" key="1">
    <citation type="submission" date="2011-10" db="EMBL/GenBank/DDBJ databases">
        <title>The Improved High-Quality Draft genome of Leptonema illini DSM 21528.</title>
        <authorList>
            <consortium name="US DOE Joint Genome Institute (JGI-PGF)"/>
            <person name="Lucas S."/>
            <person name="Copeland A."/>
            <person name="Lapidus A."/>
            <person name="Glavina del Rio T."/>
            <person name="Dalin E."/>
            <person name="Tice H."/>
            <person name="Bruce D."/>
            <person name="Goodwin L."/>
            <person name="Pitluck S."/>
            <person name="Peters L."/>
            <person name="Mikhailova N."/>
            <person name="Held B."/>
            <person name="Kyrpides N."/>
            <person name="Mavromatis K."/>
            <person name="Ivanova N."/>
            <person name="Markowitz V."/>
            <person name="Cheng J.-F."/>
            <person name="Hugenholtz P."/>
            <person name="Woyke T."/>
            <person name="Wu D."/>
            <person name="Gronow S."/>
            <person name="Wellnitz S."/>
            <person name="Brambilla E.-M."/>
            <person name="Klenk H.-P."/>
            <person name="Eisen J.A."/>
        </authorList>
    </citation>
    <scope>NUCLEOTIDE SEQUENCE [LARGE SCALE GENOMIC DNA]</scope>
    <source>
        <strain evidence="1 2">DSM 21528</strain>
    </source>
</reference>
<dbReference type="EMBL" id="JH597773">
    <property type="protein sequence ID" value="EHQ07913.1"/>
    <property type="molecule type" value="Genomic_DNA"/>
</dbReference>
<sequence>MRFTGYVLVFVHAVLPLFKNRYFIDRFGPKNKAD</sequence>
<accession>H2CGJ6</accession>
<dbReference type="STRING" id="183.GCA_002009735_03992"/>
<name>H2CGJ6_9LEPT</name>
<gene>
    <name evidence="1" type="ORF">Lepil_3251</name>
</gene>
<dbReference type="Proteomes" id="UP000005737">
    <property type="component" value="Unassembled WGS sequence"/>
</dbReference>
<dbReference type="HOGENOM" id="CLU_3374426_0_0_12"/>
<evidence type="ECO:0000313" key="2">
    <source>
        <dbReference type="Proteomes" id="UP000005737"/>
    </source>
</evidence>